<protein>
    <submittedName>
        <fullName evidence="1">Uncharacterized protein</fullName>
    </submittedName>
</protein>
<sequence length="136" mass="14868">MYKSHTLKLITRLGMRNLNFSQPGIIVGLDLFPGVGVAILSKWVNNIIDSLQVHMNLTVKGFTQLSLDVHNLKTVVAQQEMALDYLLAYQGGYCSALGLTVSGQCVILLPDSSDNMTEIINEISILADTLAPSKNY</sequence>
<reference evidence="1 2" key="1">
    <citation type="submission" date="2021-04" db="EMBL/GenBank/DDBJ databases">
        <authorList>
            <person name="De Guttry C."/>
            <person name="Zahm M."/>
            <person name="Klopp C."/>
            <person name="Cabau C."/>
            <person name="Louis A."/>
            <person name="Berthelot C."/>
            <person name="Parey E."/>
            <person name="Roest Crollius H."/>
            <person name="Montfort J."/>
            <person name="Robinson-Rechavi M."/>
            <person name="Bucao C."/>
            <person name="Bouchez O."/>
            <person name="Gislard M."/>
            <person name="Lluch J."/>
            <person name="Milhes M."/>
            <person name="Lampietro C."/>
            <person name="Lopez Roques C."/>
            <person name="Donnadieu C."/>
            <person name="Braasch I."/>
            <person name="Desvignes T."/>
            <person name="Postlethwait J."/>
            <person name="Bobe J."/>
            <person name="Wedekind C."/>
            <person name="Guiguen Y."/>
        </authorList>
    </citation>
    <scope>NUCLEOTIDE SEQUENCE [LARGE SCALE GENOMIC DNA]</scope>
    <source>
        <strain evidence="1">Cs_M1</strain>
        <tissue evidence="1">Blood</tissue>
    </source>
</reference>
<organism evidence="1 2">
    <name type="scientific">Coregonus suidteri</name>
    <dbReference type="NCBI Taxonomy" id="861788"/>
    <lineage>
        <taxon>Eukaryota</taxon>
        <taxon>Metazoa</taxon>
        <taxon>Chordata</taxon>
        <taxon>Craniata</taxon>
        <taxon>Vertebrata</taxon>
        <taxon>Euteleostomi</taxon>
        <taxon>Actinopterygii</taxon>
        <taxon>Neopterygii</taxon>
        <taxon>Teleostei</taxon>
        <taxon>Protacanthopterygii</taxon>
        <taxon>Salmoniformes</taxon>
        <taxon>Salmonidae</taxon>
        <taxon>Coregoninae</taxon>
        <taxon>Coregonus</taxon>
    </lineage>
</organism>
<accession>A0AAN8QIG2</accession>
<keyword evidence="2" id="KW-1185">Reference proteome</keyword>
<dbReference type="SUPFAM" id="SSF58069">
    <property type="entry name" value="Virus ectodomain"/>
    <property type="match status" value="1"/>
</dbReference>
<dbReference type="InterPro" id="IPR018154">
    <property type="entry name" value="TLV/ENV_coat_polyprotein"/>
</dbReference>
<dbReference type="EMBL" id="JAGTTL010000028">
    <property type="protein sequence ID" value="KAK6299841.1"/>
    <property type="molecule type" value="Genomic_DNA"/>
</dbReference>
<gene>
    <name evidence="1" type="ORF">J4Q44_G00298740</name>
</gene>
<dbReference type="PANTHER" id="PTHR10424">
    <property type="entry name" value="VIRAL ENVELOPE PROTEIN"/>
    <property type="match status" value="1"/>
</dbReference>
<proteinExistence type="predicted"/>
<dbReference type="Proteomes" id="UP001356427">
    <property type="component" value="Unassembled WGS sequence"/>
</dbReference>
<evidence type="ECO:0000313" key="2">
    <source>
        <dbReference type="Proteomes" id="UP001356427"/>
    </source>
</evidence>
<dbReference type="Gene3D" id="1.10.287.210">
    <property type="match status" value="1"/>
</dbReference>
<evidence type="ECO:0000313" key="1">
    <source>
        <dbReference type="EMBL" id="KAK6299841.1"/>
    </source>
</evidence>
<comment type="caution">
    <text evidence="1">The sequence shown here is derived from an EMBL/GenBank/DDBJ whole genome shotgun (WGS) entry which is preliminary data.</text>
</comment>
<name>A0AAN8QIG2_9TELE</name>
<dbReference type="AlphaFoldDB" id="A0AAN8QIG2"/>